<dbReference type="AlphaFoldDB" id="A0A9W5RBE4"/>
<gene>
    <name evidence="1" type="ORF">IKC_04117</name>
</gene>
<reference evidence="1 2" key="1">
    <citation type="submission" date="2012-12" db="EMBL/GenBank/DDBJ databases">
        <title>The Genome Sequence of Bacillus cereus VD184.</title>
        <authorList>
            <consortium name="The Broad Institute Genome Sequencing Platform"/>
            <consortium name="The Broad Institute Genome Sequencing Center for Infectious Disease"/>
            <person name="Feldgarden M."/>
            <person name="Van der Auwera G.A."/>
            <person name="Mahillon J."/>
            <person name="Duprez V."/>
            <person name="Timmery S."/>
            <person name="Mattelet C."/>
            <person name="Dierick K."/>
            <person name="Sun M."/>
            <person name="Yu Z."/>
            <person name="Zhu L."/>
            <person name="Hu X."/>
            <person name="Shank E.B."/>
            <person name="Swiecicka I."/>
            <person name="Hansen B.M."/>
            <person name="Andrup L."/>
            <person name="Walker B."/>
            <person name="Young S.K."/>
            <person name="Zeng Q."/>
            <person name="Gargeya S."/>
            <person name="Fitzgerald M."/>
            <person name="Haas B."/>
            <person name="Abouelleil A."/>
            <person name="Alvarado L."/>
            <person name="Arachchi H.M."/>
            <person name="Berlin A.M."/>
            <person name="Chapman S.B."/>
            <person name="Dewar J."/>
            <person name="Goldberg J."/>
            <person name="Griggs A."/>
            <person name="Gujja S."/>
            <person name="Hansen M."/>
            <person name="Howarth C."/>
            <person name="Imamovic A."/>
            <person name="Larimer J."/>
            <person name="McCowan C."/>
            <person name="Murphy C."/>
            <person name="Neiman D."/>
            <person name="Pearson M."/>
            <person name="Priest M."/>
            <person name="Roberts A."/>
            <person name="Saif S."/>
            <person name="Shea T."/>
            <person name="Sisk P."/>
            <person name="Sykes S."/>
            <person name="Wortman J."/>
            <person name="Nusbaum C."/>
            <person name="Birren B."/>
        </authorList>
    </citation>
    <scope>NUCLEOTIDE SEQUENCE [LARGE SCALE GENOMIC DNA]</scope>
    <source>
        <strain evidence="1 2">VD184</strain>
    </source>
</reference>
<accession>A0A9W5RBE4</accession>
<organism evidence="1 2">
    <name type="scientific">Bacillus cereus VD184</name>
    <dbReference type="NCBI Taxonomy" id="1053242"/>
    <lineage>
        <taxon>Bacteria</taxon>
        <taxon>Bacillati</taxon>
        <taxon>Bacillota</taxon>
        <taxon>Bacilli</taxon>
        <taxon>Bacillales</taxon>
        <taxon>Bacillaceae</taxon>
        <taxon>Bacillus</taxon>
        <taxon>Bacillus cereus group</taxon>
    </lineage>
</organism>
<dbReference type="Proteomes" id="UP000014028">
    <property type="component" value="Unassembled WGS sequence"/>
</dbReference>
<sequence length="112" mass="12928">MRLIYTKKGESFSDYQINIMLNKKKETAKMLTTKTEMKINNAIVIAIVQMYIKEGILKANDVVVEFEGNEYYFDDNGFTSLPLFTDYLSQVIKIGESLLVSTNTLRRQQLLC</sequence>
<evidence type="ECO:0000313" key="1">
    <source>
        <dbReference type="EMBL" id="EOQ19643.1"/>
    </source>
</evidence>
<protein>
    <submittedName>
        <fullName evidence="1">Uncharacterized protein</fullName>
    </submittedName>
</protein>
<comment type="caution">
    <text evidence="1">The sequence shown here is derived from an EMBL/GenBank/DDBJ whole genome shotgun (WGS) entry which is preliminary data.</text>
</comment>
<dbReference type="RefSeq" id="WP_016121619.1">
    <property type="nucleotide sequence ID" value="NZ_KB976820.1"/>
</dbReference>
<dbReference type="EMBL" id="AHFK01000018">
    <property type="protein sequence ID" value="EOQ19643.1"/>
    <property type="molecule type" value="Genomic_DNA"/>
</dbReference>
<proteinExistence type="predicted"/>
<name>A0A9W5RBE4_BACCE</name>
<evidence type="ECO:0000313" key="2">
    <source>
        <dbReference type="Proteomes" id="UP000014028"/>
    </source>
</evidence>